<dbReference type="AlphaFoldDB" id="A0A0A2V7Q1"/>
<reference evidence="2 3" key="1">
    <citation type="submission" date="2012-10" db="EMBL/GenBank/DDBJ databases">
        <title>Genome sequencing and analysis of entomopathogenic fungi Beauveria bassiana D1-5.</title>
        <authorList>
            <person name="Li Q."/>
            <person name="Wang L."/>
            <person name="Zhang Z."/>
            <person name="Wang Q."/>
            <person name="Ren J."/>
            <person name="Wang M."/>
            <person name="Xu W."/>
            <person name="Wang J."/>
            <person name="Lu Y."/>
            <person name="Du Q."/>
            <person name="Sun Z."/>
        </authorList>
    </citation>
    <scope>NUCLEOTIDE SEQUENCE [LARGE SCALE GENOMIC DNA]</scope>
    <source>
        <strain evidence="2 3">D1-5</strain>
    </source>
</reference>
<sequence>MTQLNASRTALVVIDLQDGILPFAGGPHSANDVVARAARLAEKFRANGSPVVMVRVGWSADYAEALKQPVDAAPPGHALPENWWSYPAALGKKDGDLEVTKRQWGAFYGTDLELQLRRRGIDTIVLCGISTNIGVESTARNAWEMGFSLVLAEDACSAASAEQHNHSLKFIFPRNTTLYALPKAEIVQRWREMTGDSFRFCFKFPATISHTAALRNCGDLTAEFFDRMSPLAGRIGQYWLQLPATFGPGDLPALWNFLDTLPADFTYGVEVRHPAFFDKGADEQALNRGLHDRKVNRAILDSRPIHSAVPHNEAVREAQRKKPKVPVHAIVTASHPLVRFIGSDNMEQNAALFDVWLKKLPEWATKATPYLFLHTPDIAQAPELVHTLWPALQHAFPELGAPPAIPQQATLF</sequence>
<protein>
    <submittedName>
        <fullName evidence="2">Protein yecE</fullName>
    </submittedName>
</protein>
<name>A0A0A2V7Q1_BEABA</name>
<dbReference type="EMBL" id="ANFO01001145">
    <property type="protein sequence ID" value="KGQ03896.1"/>
    <property type="molecule type" value="Genomic_DNA"/>
</dbReference>
<dbReference type="PANTHER" id="PTHR30348:SF9">
    <property type="entry name" value="UPF0759 PROTEIN YECE"/>
    <property type="match status" value="1"/>
</dbReference>
<dbReference type="InterPro" id="IPR036380">
    <property type="entry name" value="Isochorismatase-like_sf"/>
</dbReference>
<gene>
    <name evidence="2" type="ORF">BBAD15_g10879</name>
</gene>
<dbReference type="NCBIfam" id="NF008517">
    <property type="entry name" value="PRK11440.1"/>
    <property type="match status" value="1"/>
</dbReference>
<dbReference type="Gene3D" id="3.40.50.850">
    <property type="entry name" value="Isochorismatase-like"/>
    <property type="match status" value="1"/>
</dbReference>
<comment type="caution">
    <text evidence="2">The sequence shown here is derived from an EMBL/GenBank/DDBJ whole genome shotgun (WGS) entry which is preliminary data.</text>
</comment>
<dbReference type="SUPFAM" id="SSF52499">
    <property type="entry name" value="Isochorismatase-like hydrolases"/>
    <property type="match status" value="1"/>
</dbReference>
<organism evidence="2 3">
    <name type="scientific">Beauveria bassiana D1-5</name>
    <dbReference type="NCBI Taxonomy" id="1245745"/>
    <lineage>
        <taxon>Eukaryota</taxon>
        <taxon>Fungi</taxon>
        <taxon>Dikarya</taxon>
        <taxon>Ascomycota</taxon>
        <taxon>Pezizomycotina</taxon>
        <taxon>Sordariomycetes</taxon>
        <taxon>Hypocreomycetidae</taxon>
        <taxon>Hypocreales</taxon>
        <taxon>Cordycipitaceae</taxon>
        <taxon>Beauveria</taxon>
    </lineage>
</organism>
<evidence type="ECO:0000313" key="3">
    <source>
        <dbReference type="Proteomes" id="UP000030106"/>
    </source>
</evidence>
<dbReference type="Proteomes" id="UP000030106">
    <property type="component" value="Unassembled WGS sequence"/>
</dbReference>
<dbReference type="GO" id="GO:0016787">
    <property type="term" value="F:hydrolase activity"/>
    <property type="evidence" value="ECO:0007669"/>
    <property type="project" value="UniProtKB-KW"/>
</dbReference>
<dbReference type="Gene3D" id="3.20.20.410">
    <property type="entry name" value="Protein of unknown function UPF0759"/>
    <property type="match status" value="1"/>
</dbReference>
<proteinExistence type="predicted"/>
<dbReference type="CDD" id="cd00431">
    <property type="entry name" value="cysteine_hydrolases"/>
    <property type="match status" value="1"/>
</dbReference>
<dbReference type="NCBIfam" id="NF007637">
    <property type="entry name" value="PRK10302.1"/>
    <property type="match status" value="1"/>
</dbReference>
<accession>A0A0A2V7Q1</accession>
<dbReference type="FunFam" id="3.40.50.850:FF:000005">
    <property type="entry name" value="Isochorismatase hydrolase"/>
    <property type="match status" value="1"/>
</dbReference>
<dbReference type="SUPFAM" id="SSF117396">
    <property type="entry name" value="TM1631-like"/>
    <property type="match status" value="1"/>
</dbReference>
<dbReference type="InterPro" id="IPR002763">
    <property type="entry name" value="DUF72"/>
</dbReference>
<dbReference type="PANTHER" id="PTHR30348">
    <property type="entry name" value="UNCHARACTERIZED PROTEIN YECE"/>
    <property type="match status" value="1"/>
</dbReference>
<evidence type="ECO:0000313" key="2">
    <source>
        <dbReference type="EMBL" id="KGQ03896.1"/>
    </source>
</evidence>
<dbReference type="InterPro" id="IPR036520">
    <property type="entry name" value="UPF0759_sf"/>
</dbReference>
<dbReference type="Pfam" id="PF01904">
    <property type="entry name" value="DUF72"/>
    <property type="match status" value="1"/>
</dbReference>
<evidence type="ECO:0000256" key="1">
    <source>
        <dbReference type="ARBA" id="ARBA00022801"/>
    </source>
</evidence>
<keyword evidence="1" id="KW-0378">Hydrolase</keyword>
<dbReference type="HOGENOM" id="CLU_667279_0_0_1"/>